<keyword evidence="1" id="KW-0067">ATP-binding</keyword>
<dbReference type="PANTHER" id="PTHR10492:SF96">
    <property type="entry name" value="ATP-DEPENDENT DNA HELICASE"/>
    <property type="match status" value="1"/>
</dbReference>
<keyword evidence="1 3" id="KW-0347">Helicase</keyword>
<evidence type="ECO:0000256" key="1">
    <source>
        <dbReference type="RuleBase" id="RU363044"/>
    </source>
</evidence>
<reference evidence="3" key="1">
    <citation type="journal article" date="2019" name="Sci. Rep.">
        <title>Draft genome of Tanacetum cinerariifolium, the natural source of mosquito coil.</title>
        <authorList>
            <person name="Yamashiro T."/>
            <person name="Shiraishi A."/>
            <person name="Satake H."/>
            <person name="Nakayama K."/>
        </authorList>
    </citation>
    <scope>NUCLEOTIDE SEQUENCE</scope>
</reference>
<dbReference type="GO" id="GO:0005524">
    <property type="term" value="F:ATP binding"/>
    <property type="evidence" value="ECO:0007669"/>
    <property type="project" value="UniProtKB-KW"/>
</dbReference>
<dbReference type="PANTHER" id="PTHR10492">
    <property type="match status" value="1"/>
</dbReference>
<keyword evidence="1" id="KW-0234">DNA repair</keyword>
<dbReference type="Gene3D" id="3.40.50.300">
    <property type="entry name" value="P-loop containing nucleotide triphosphate hydrolases"/>
    <property type="match status" value="1"/>
</dbReference>
<evidence type="ECO:0000313" key="3">
    <source>
        <dbReference type="EMBL" id="GEZ44357.1"/>
    </source>
</evidence>
<comment type="catalytic activity">
    <reaction evidence="1">
        <text>ATP + H2O = ADP + phosphate + H(+)</text>
        <dbReference type="Rhea" id="RHEA:13065"/>
        <dbReference type="ChEBI" id="CHEBI:15377"/>
        <dbReference type="ChEBI" id="CHEBI:15378"/>
        <dbReference type="ChEBI" id="CHEBI:30616"/>
        <dbReference type="ChEBI" id="CHEBI:43474"/>
        <dbReference type="ChEBI" id="CHEBI:456216"/>
        <dbReference type="EC" id="5.6.2.3"/>
    </reaction>
</comment>
<dbReference type="InterPro" id="IPR010285">
    <property type="entry name" value="DNA_helicase_pif1-like_DEAD"/>
</dbReference>
<dbReference type="EC" id="5.6.2.3" evidence="1"/>
<comment type="cofactor">
    <cofactor evidence="1">
        <name>Mg(2+)</name>
        <dbReference type="ChEBI" id="CHEBI:18420"/>
    </cofactor>
</comment>
<keyword evidence="1" id="KW-0547">Nucleotide-binding</keyword>
<dbReference type="AlphaFoldDB" id="A0A699I9F7"/>
<name>A0A699I9F7_TANCI</name>
<dbReference type="GO" id="GO:0006310">
    <property type="term" value="P:DNA recombination"/>
    <property type="evidence" value="ECO:0007669"/>
    <property type="project" value="UniProtKB-KW"/>
</dbReference>
<feature type="domain" description="DNA helicase Pif1-like DEAD-box helicase" evidence="2">
    <location>
        <begin position="369"/>
        <end position="541"/>
    </location>
</feature>
<keyword evidence="1" id="KW-0227">DNA damage</keyword>
<sequence length="601" mass="67813">ASGAINSYRDIVVTNRAGTCVPIYTVFGRLRDMLTRNGGSNFAPRTGESHVYRPPPVITRSPHMFDESLGLTGWGVTNSFDDRVVTRADRTNVVDYCPSNTNLPTNGAISLNSSVVVNIEVVRADSSPRVELALAYMDLETSWKFTFHGKYTCLQPDVRHDNASFWRAGCTGLDPKIVEGLIHVLDEYNGLVRMFRTARDRCNAGDIPRFKIRLYNVGGVRGYELPTSDVLGAVVFEDGPRSRIDFDVIIEFRGGPPKRISKLHQSYMLLHFPLLFVFGQPRFYLELILKPRNGRVLYTIEFQKRGLPHCHTLLWVGSKSKITDASQINEYISADLPDPVKDPRDSKQWKRRQIATKKSLGRLTYVHLSSGKIVLAVASSGIASLLLPAGRTAHSRFKLPLELTDESLCHVKKNTQLGKLLVKTNLIIWDEAPMNDRRCFETLDRILRNITSSPDLIFGGKTVVLRGDFHQTLPVKKGAGKQELIIAFVAESYLWWHFKICSLTVNMRLLRSDLNAEQQQWAEVFAKWLLDVGNSETGEPDNEDDQDSCWVSIPPEYCGKTYFSKDEAIPMGKETSETELLYPMEYLNTTSFLSFAPMSFT</sequence>
<dbReference type="SUPFAM" id="SSF52540">
    <property type="entry name" value="P-loop containing nucleoside triphosphate hydrolases"/>
    <property type="match status" value="1"/>
</dbReference>
<accession>A0A699I9F7</accession>
<comment type="similarity">
    <text evidence="1">Belongs to the helicase family.</text>
</comment>
<keyword evidence="1" id="KW-0378">Hydrolase</keyword>
<dbReference type="EMBL" id="BKCJ010279585">
    <property type="protein sequence ID" value="GEZ44357.1"/>
    <property type="molecule type" value="Genomic_DNA"/>
</dbReference>
<dbReference type="GO" id="GO:0000723">
    <property type="term" value="P:telomere maintenance"/>
    <property type="evidence" value="ECO:0007669"/>
    <property type="project" value="InterPro"/>
</dbReference>
<dbReference type="GO" id="GO:0016787">
    <property type="term" value="F:hydrolase activity"/>
    <property type="evidence" value="ECO:0007669"/>
    <property type="project" value="UniProtKB-KW"/>
</dbReference>
<dbReference type="GO" id="GO:0043139">
    <property type="term" value="F:5'-3' DNA helicase activity"/>
    <property type="evidence" value="ECO:0007669"/>
    <property type="project" value="UniProtKB-EC"/>
</dbReference>
<protein>
    <recommendedName>
        <fullName evidence="1">ATP-dependent DNA helicase</fullName>
        <ecNumber evidence="1">5.6.2.3</ecNumber>
    </recommendedName>
</protein>
<organism evidence="3">
    <name type="scientific">Tanacetum cinerariifolium</name>
    <name type="common">Dalmatian daisy</name>
    <name type="synonym">Chrysanthemum cinerariifolium</name>
    <dbReference type="NCBI Taxonomy" id="118510"/>
    <lineage>
        <taxon>Eukaryota</taxon>
        <taxon>Viridiplantae</taxon>
        <taxon>Streptophyta</taxon>
        <taxon>Embryophyta</taxon>
        <taxon>Tracheophyta</taxon>
        <taxon>Spermatophyta</taxon>
        <taxon>Magnoliopsida</taxon>
        <taxon>eudicotyledons</taxon>
        <taxon>Gunneridae</taxon>
        <taxon>Pentapetalae</taxon>
        <taxon>asterids</taxon>
        <taxon>campanulids</taxon>
        <taxon>Asterales</taxon>
        <taxon>Asteraceae</taxon>
        <taxon>Asteroideae</taxon>
        <taxon>Anthemideae</taxon>
        <taxon>Anthemidinae</taxon>
        <taxon>Tanacetum</taxon>
    </lineage>
</organism>
<feature type="non-terminal residue" evidence="3">
    <location>
        <position position="1"/>
    </location>
</feature>
<evidence type="ECO:0000259" key="2">
    <source>
        <dbReference type="Pfam" id="PF05970"/>
    </source>
</evidence>
<keyword evidence="1" id="KW-0233">DNA recombination</keyword>
<comment type="caution">
    <text evidence="3">The sequence shown here is derived from an EMBL/GenBank/DDBJ whole genome shotgun (WGS) entry which is preliminary data.</text>
</comment>
<proteinExistence type="inferred from homology"/>
<dbReference type="GO" id="GO:0006281">
    <property type="term" value="P:DNA repair"/>
    <property type="evidence" value="ECO:0007669"/>
    <property type="project" value="UniProtKB-KW"/>
</dbReference>
<dbReference type="InterPro" id="IPR027417">
    <property type="entry name" value="P-loop_NTPase"/>
</dbReference>
<gene>
    <name evidence="3" type="ORF">Tci_516330</name>
</gene>
<dbReference type="Pfam" id="PF05970">
    <property type="entry name" value="PIF1"/>
    <property type="match status" value="1"/>
</dbReference>